<keyword evidence="2" id="KW-1185">Reference proteome</keyword>
<protein>
    <submittedName>
        <fullName evidence="1">Uncharacterized protein</fullName>
    </submittedName>
</protein>
<evidence type="ECO:0000313" key="2">
    <source>
        <dbReference type="Proteomes" id="UP001163603"/>
    </source>
</evidence>
<reference evidence="2" key="1">
    <citation type="journal article" date="2023" name="G3 (Bethesda)">
        <title>Genome assembly and association tests identify interacting loci associated with vigor, precocity, and sex in interspecific pistachio rootstocks.</title>
        <authorList>
            <person name="Palmer W."/>
            <person name="Jacygrad E."/>
            <person name="Sagayaradj S."/>
            <person name="Cavanaugh K."/>
            <person name="Han R."/>
            <person name="Bertier L."/>
            <person name="Beede B."/>
            <person name="Kafkas S."/>
            <person name="Golino D."/>
            <person name="Preece J."/>
            <person name="Michelmore R."/>
        </authorList>
    </citation>
    <scope>NUCLEOTIDE SEQUENCE [LARGE SCALE GENOMIC DNA]</scope>
</reference>
<dbReference type="EMBL" id="CM047739">
    <property type="protein sequence ID" value="KAJ0043065.1"/>
    <property type="molecule type" value="Genomic_DNA"/>
</dbReference>
<comment type="caution">
    <text evidence="1">The sequence shown here is derived from an EMBL/GenBank/DDBJ whole genome shotgun (WGS) entry which is preliminary data.</text>
</comment>
<proteinExistence type="predicted"/>
<evidence type="ECO:0000313" key="1">
    <source>
        <dbReference type="EMBL" id="KAJ0043065.1"/>
    </source>
</evidence>
<organism evidence="1 2">
    <name type="scientific">Pistacia integerrima</name>
    <dbReference type="NCBI Taxonomy" id="434235"/>
    <lineage>
        <taxon>Eukaryota</taxon>
        <taxon>Viridiplantae</taxon>
        <taxon>Streptophyta</taxon>
        <taxon>Embryophyta</taxon>
        <taxon>Tracheophyta</taxon>
        <taxon>Spermatophyta</taxon>
        <taxon>Magnoliopsida</taxon>
        <taxon>eudicotyledons</taxon>
        <taxon>Gunneridae</taxon>
        <taxon>Pentapetalae</taxon>
        <taxon>rosids</taxon>
        <taxon>malvids</taxon>
        <taxon>Sapindales</taxon>
        <taxon>Anacardiaceae</taxon>
        <taxon>Pistacia</taxon>
    </lineage>
</organism>
<sequence length="56" mass="6461">MMLRSTYLDCYEGASGAENSVYHSSLPSRWKVRFYEDWGVNELIVEDSWKRQVGGG</sequence>
<accession>A0ACC0YZK4</accession>
<name>A0ACC0YZK4_9ROSI</name>
<dbReference type="Proteomes" id="UP001163603">
    <property type="component" value="Chromosome 4"/>
</dbReference>
<gene>
    <name evidence="1" type="ORF">Pint_17390</name>
</gene>